<proteinExistence type="inferred from homology"/>
<protein>
    <submittedName>
        <fullName evidence="2">ROK family protein</fullName>
    </submittedName>
</protein>
<evidence type="ECO:0000256" key="1">
    <source>
        <dbReference type="ARBA" id="ARBA00006479"/>
    </source>
</evidence>
<keyword evidence="3" id="KW-1185">Reference proteome</keyword>
<dbReference type="Pfam" id="PF00480">
    <property type="entry name" value="ROK"/>
    <property type="match status" value="1"/>
</dbReference>
<dbReference type="InterPro" id="IPR000600">
    <property type="entry name" value="ROK"/>
</dbReference>
<reference evidence="2 3" key="1">
    <citation type="submission" date="2019-09" db="EMBL/GenBank/DDBJ databases">
        <title>Phylogeny of genus Pseudoclavibacter and closely related genus.</title>
        <authorList>
            <person name="Li Y."/>
        </authorList>
    </citation>
    <scope>NUCLEOTIDE SEQUENCE [LARGE SCALE GENOMIC DNA]</scope>
    <source>
        <strain evidence="2 3">EGI 60007</strain>
    </source>
</reference>
<dbReference type="PANTHER" id="PTHR18964">
    <property type="entry name" value="ROK (REPRESSOR, ORF, KINASE) FAMILY"/>
    <property type="match status" value="1"/>
</dbReference>
<dbReference type="NCBIfam" id="NF045942">
    <property type="entry name" value="PolPhglucPhase"/>
    <property type="match status" value="1"/>
</dbReference>
<dbReference type="OrthoDB" id="849313at2"/>
<dbReference type="SUPFAM" id="SSF53067">
    <property type="entry name" value="Actin-like ATPase domain"/>
    <property type="match status" value="1"/>
</dbReference>
<gene>
    <name evidence="2" type="ORF">F8O04_07240</name>
</gene>
<organism evidence="2 3">
    <name type="scientific">Pseudoclavibacter endophyticus</name>
    <dbReference type="NCBI Taxonomy" id="1778590"/>
    <lineage>
        <taxon>Bacteria</taxon>
        <taxon>Bacillati</taxon>
        <taxon>Actinomycetota</taxon>
        <taxon>Actinomycetes</taxon>
        <taxon>Micrococcales</taxon>
        <taxon>Microbacteriaceae</taxon>
        <taxon>Pseudoclavibacter</taxon>
    </lineage>
</organism>
<dbReference type="InterPro" id="IPR043129">
    <property type="entry name" value="ATPase_NBD"/>
</dbReference>
<evidence type="ECO:0000313" key="2">
    <source>
        <dbReference type="EMBL" id="KAB1650001.1"/>
    </source>
</evidence>
<dbReference type="Proteomes" id="UP000431744">
    <property type="component" value="Unassembled WGS sequence"/>
</dbReference>
<name>A0A6H9WQM3_9MICO</name>
<dbReference type="PANTHER" id="PTHR18964:SF146">
    <property type="entry name" value="POLYPHOSPHATE GLUCOKINASE"/>
    <property type="match status" value="1"/>
</dbReference>
<accession>A0A6H9WQM3</accession>
<dbReference type="Gene3D" id="3.30.420.40">
    <property type="match status" value="2"/>
</dbReference>
<dbReference type="RefSeq" id="WP_158028585.1">
    <property type="nucleotide sequence ID" value="NZ_BMHG01000001.1"/>
</dbReference>
<comment type="similarity">
    <text evidence="1">Belongs to the ROK (NagC/XylR) family.</text>
</comment>
<evidence type="ECO:0000313" key="3">
    <source>
        <dbReference type="Proteomes" id="UP000431744"/>
    </source>
</evidence>
<dbReference type="AlphaFoldDB" id="A0A6H9WQM3"/>
<comment type="caution">
    <text evidence="2">The sequence shown here is derived from an EMBL/GenBank/DDBJ whole genome shotgun (WGS) entry which is preliminary data.</text>
</comment>
<dbReference type="CDD" id="cd24058">
    <property type="entry name" value="ASKHA_NBD_ROK_PPGK"/>
    <property type="match status" value="1"/>
</dbReference>
<dbReference type="EMBL" id="WBJY01000001">
    <property type="protein sequence ID" value="KAB1650001.1"/>
    <property type="molecule type" value="Genomic_DNA"/>
</dbReference>
<sequence length="264" mass="27895">MAKTPAHRSEHLAIGIDVGGTGIKGGAVDVRTGELVTARHKETTPKGGSPVDIVAAVQQVRASILSELDMKARHLRVGVCLPSVVRHGVTSTAANISPDWIGLDAAALFADELGGTVSIMNDADAAGYAEVVYGAAKGRTDTVIVTTLGTGIGSALVHNGQLFPNTELGHLELDGHADYERYASAKVREREDLGFEDWAARLVPYYRKLEQLFSPDLFVVSGGVSKRADEFLHFVDVTTPLVAAKLRNNAGIAGAARLASDGWE</sequence>